<keyword evidence="1" id="KW-1133">Transmembrane helix</keyword>
<sequence length="208" mass="21707">MDDHAHRSPIEAQVAAIAARIAGEAEAEGGRLALGSLVTLLGARAHMLVILVLSGLNMIPGPPGYGGTIGFAIIAVAIAMLIDRPLRVSGWIGRRRISSGFVARMFERLTLVARLIGRFSRPRLGLLAGDGARRFLALFIIAVSLPMVLPIPFINAVPNVGIAVICVSRINRDGLGVVIGMAIACLGLALAGGAIWGVLHLVQMLMAG</sequence>
<keyword evidence="3" id="KW-1185">Reference proteome</keyword>
<dbReference type="RefSeq" id="WP_072343868.1">
    <property type="nucleotide sequence ID" value="NZ_FPKU01000002.1"/>
</dbReference>
<proteinExistence type="predicted"/>
<dbReference type="OrthoDB" id="7949130at2"/>
<feature type="transmembrane region" description="Helical" evidence="1">
    <location>
        <begin position="174"/>
        <end position="199"/>
    </location>
</feature>
<protein>
    <submittedName>
        <fullName evidence="2">Uncharacterized conserved protein</fullName>
    </submittedName>
</protein>
<dbReference type="EMBL" id="FPKU01000002">
    <property type="protein sequence ID" value="SFZ85527.1"/>
    <property type="molecule type" value="Genomic_DNA"/>
</dbReference>
<keyword evidence="1" id="KW-0812">Transmembrane</keyword>
<feature type="transmembrane region" description="Helical" evidence="1">
    <location>
        <begin position="135"/>
        <end position="154"/>
    </location>
</feature>
<evidence type="ECO:0000313" key="3">
    <source>
        <dbReference type="Proteomes" id="UP000183447"/>
    </source>
</evidence>
<dbReference type="Pfam" id="PF06055">
    <property type="entry name" value="ExoD"/>
    <property type="match status" value="1"/>
</dbReference>
<accession>A0A1K2HZS7</accession>
<gene>
    <name evidence="2" type="ORF">SAMN02983003_2692</name>
</gene>
<name>A0A1K2HZS7_9HYPH</name>
<dbReference type="PANTHER" id="PTHR41795:SF1">
    <property type="entry name" value="EXOPOLYSACCHARIDE SYNTHESIS PROTEIN"/>
    <property type="match status" value="1"/>
</dbReference>
<feature type="transmembrane region" description="Helical" evidence="1">
    <location>
        <begin position="65"/>
        <end position="86"/>
    </location>
</feature>
<dbReference type="AlphaFoldDB" id="A0A1K2HZS7"/>
<dbReference type="PANTHER" id="PTHR41795">
    <property type="entry name" value="EXOPOLYSACCHARIDE SYNTHESIS PROTEIN"/>
    <property type="match status" value="1"/>
</dbReference>
<dbReference type="InterPro" id="IPR010331">
    <property type="entry name" value="ExoD"/>
</dbReference>
<dbReference type="PIRSF" id="PIRSF033239">
    <property type="entry name" value="ExoD"/>
    <property type="match status" value="1"/>
</dbReference>
<feature type="transmembrane region" description="Helical" evidence="1">
    <location>
        <begin position="37"/>
        <end position="59"/>
    </location>
</feature>
<evidence type="ECO:0000256" key="1">
    <source>
        <dbReference type="SAM" id="Phobius"/>
    </source>
</evidence>
<organism evidence="2 3">
    <name type="scientific">Devosia enhydra</name>
    <dbReference type="NCBI Taxonomy" id="665118"/>
    <lineage>
        <taxon>Bacteria</taxon>
        <taxon>Pseudomonadati</taxon>
        <taxon>Pseudomonadota</taxon>
        <taxon>Alphaproteobacteria</taxon>
        <taxon>Hyphomicrobiales</taxon>
        <taxon>Devosiaceae</taxon>
        <taxon>Devosia</taxon>
    </lineage>
</organism>
<dbReference type="Proteomes" id="UP000183447">
    <property type="component" value="Unassembled WGS sequence"/>
</dbReference>
<keyword evidence="1" id="KW-0472">Membrane</keyword>
<reference evidence="2 3" key="1">
    <citation type="submission" date="2016-11" db="EMBL/GenBank/DDBJ databases">
        <authorList>
            <person name="Jaros S."/>
            <person name="Januszkiewicz K."/>
            <person name="Wedrychowicz H."/>
        </authorList>
    </citation>
    <scope>NUCLEOTIDE SEQUENCE [LARGE SCALE GENOMIC DNA]</scope>
    <source>
        <strain evidence="2 3">ATCC 23634</strain>
    </source>
</reference>
<evidence type="ECO:0000313" key="2">
    <source>
        <dbReference type="EMBL" id="SFZ85527.1"/>
    </source>
</evidence>
<dbReference type="STRING" id="665118.SAMN02983003_2692"/>